<feature type="domain" description="Pseudouridine synthase RsuA/RluA-like" evidence="2">
    <location>
        <begin position="117"/>
        <end position="305"/>
    </location>
</feature>
<reference evidence="3 4" key="1">
    <citation type="journal article" date="2014" name="Genome Biol. Evol.">
        <title>The secreted proteins of Achlya hypogyna and Thraustotheca clavata identify the ancestral oomycete secretome and reveal gene acquisitions by horizontal gene transfer.</title>
        <authorList>
            <person name="Misner I."/>
            <person name="Blouin N."/>
            <person name="Leonard G."/>
            <person name="Richards T.A."/>
            <person name="Lane C.E."/>
        </authorList>
    </citation>
    <scope>NUCLEOTIDE SEQUENCE [LARGE SCALE GENOMIC DNA]</scope>
    <source>
        <strain evidence="3 4">ATCC 34112</strain>
    </source>
</reference>
<dbReference type="GO" id="GO:0003723">
    <property type="term" value="F:RNA binding"/>
    <property type="evidence" value="ECO:0007669"/>
    <property type="project" value="UniProtKB-KW"/>
</dbReference>
<proteinExistence type="predicted"/>
<keyword evidence="4" id="KW-1185">Reference proteome</keyword>
<protein>
    <submittedName>
        <fullName evidence="3">RNA pseudouridylate synthase</fullName>
    </submittedName>
</protein>
<evidence type="ECO:0000313" key="4">
    <source>
        <dbReference type="Proteomes" id="UP000243217"/>
    </source>
</evidence>
<dbReference type="EMBL" id="JNBS01004872">
    <property type="protein sequence ID" value="OQR81911.1"/>
    <property type="molecule type" value="Genomic_DNA"/>
</dbReference>
<accession>A0A1V9Y857</accession>
<dbReference type="Gene3D" id="3.30.2350.10">
    <property type="entry name" value="Pseudouridine synthase"/>
    <property type="match status" value="1"/>
</dbReference>
<dbReference type="PANTHER" id="PTHR21600:SF40">
    <property type="entry name" value="PSEUDOURIDYLATE SYNTHASE RPUSD2"/>
    <property type="match status" value="1"/>
</dbReference>
<name>A0A1V9Y857_9STRA</name>
<organism evidence="3 4">
    <name type="scientific">Thraustotheca clavata</name>
    <dbReference type="NCBI Taxonomy" id="74557"/>
    <lineage>
        <taxon>Eukaryota</taxon>
        <taxon>Sar</taxon>
        <taxon>Stramenopiles</taxon>
        <taxon>Oomycota</taxon>
        <taxon>Saprolegniomycetes</taxon>
        <taxon>Saprolegniales</taxon>
        <taxon>Achlyaceae</taxon>
        <taxon>Thraustotheca</taxon>
    </lineage>
</organism>
<gene>
    <name evidence="3" type="ORF">THRCLA_11299</name>
</gene>
<comment type="caution">
    <text evidence="3">The sequence shown here is derived from an EMBL/GenBank/DDBJ whole genome shotgun (WGS) entry which is preliminary data.</text>
</comment>
<dbReference type="PANTHER" id="PTHR21600">
    <property type="entry name" value="MITOCHONDRIAL RNA PSEUDOURIDINE SYNTHASE"/>
    <property type="match status" value="1"/>
</dbReference>
<dbReference type="InterPro" id="IPR006145">
    <property type="entry name" value="PsdUridine_synth_RsuA/RluA"/>
</dbReference>
<sequence>MVHKAKRQKLAENESPAQYEILDGYRYVKPYVYKFQTHAKQRWFGRTLLDIFLSEFGAFSPDYYKMAIQSGRITLNGEMTCIDTVVKNGDCITHMTHRHEPPVVCDEIPIVHETPELIVVSKPSTVPTHPCGAYRHNSLHYIVLHSRPDIKQLHIVHRLDRLTSGVVILAKNSAKARELSLCIVVLADRSASKAYLARARGEYPATLTEEWVEKCQEKALDNSSMAKVSMDSPTQLRIQCPLICKSHKDGAWGWAQSGEDAKEAETIVEFRHSDGVTSVLYIKVPIYYHFEPVTGRTHQIRLHLQLIGFPIANDPCYGGELHYGRDIQPTQDDTKENDENKDEEVLAVSLEPRRQDETETQFLERSCERCQQKQVNRNHLHCACIWLHALEYKLAGDVFSVPPPSWALEKA</sequence>
<dbReference type="GO" id="GO:0000455">
    <property type="term" value="P:enzyme-directed rRNA pseudouridine synthesis"/>
    <property type="evidence" value="ECO:0007669"/>
    <property type="project" value="TreeGrafter"/>
</dbReference>
<evidence type="ECO:0000313" key="3">
    <source>
        <dbReference type="EMBL" id="OQR81911.1"/>
    </source>
</evidence>
<dbReference type="PROSITE" id="PS01129">
    <property type="entry name" value="PSI_RLU"/>
    <property type="match status" value="1"/>
</dbReference>
<dbReference type="InterPro" id="IPR020103">
    <property type="entry name" value="PsdUridine_synth_cat_dom_sf"/>
</dbReference>
<dbReference type="Pfam" id="PF00849">
    <property type="entry name" value="PseudoU_synth_2"/>
    <property type="match status" value="1"/>
</dbReference>
<dbReference type="SUPFAM" id="SSF55174">
    <property type="entry name" value="Alpha-L RNA-binding motif"/>
    <property type="match status" value="1"/>
</dbReference>
<dbReference type="GO" id="GO:0009982">
    <property type="term" value="F:pseudouridine synthase activity"/>
    <property type="evidence" value="ECO:0007669"/>
    <property type="project" value="InterPro"/>
</dbReference>
<evidence type="ECO:0000259" key="2">
    <source>
        <dbReference type="Pfam" id="PF00849"/>
    </source>
</evidence>
<dbReference type="InterPro" id="IPR050188">
    <property type="entry name" value="RluA_PseudoU_synthase"/>
</dbReference>
<dbReference type="PROSITE" id="PS50889">
    <property type="entry name" value="S4"/>
    <property type="match status" value="1"/>
</dbReference>
<dbReference type="OrthoDB" id="424794at2759"/>
<keyword evidence="1" id="KW-0694">RNA-binding</keyword>
<dbReference type="SUPFAM" id="SSF55120">
    <property type="entry name" value="Pseudouridine synthase"/>
    <property type="match status" value="1"/>
</dbReference>
<evidence type="ECO:0000256" key="1">
    <source>
        <dbReference type="PROSITE-ProRule" id="PRU00182"/>
    </source>
</evidence>
<dbReference type="InterPro" id="IPR006224">
    <property type="entry name" value="PsdUridine_synth_RluA-like_CS"/>
</dbReference>
<dbReference type="Proteomes" id="UP000243217">
    <property type="component" value="Unassembled WGS sequence"/>
</dbReference>
<dbReference type="STRING" id="74557.A0A1V9Y857"/>
<dbReference type="AlphaFoldDB" id="A0A1V9Y857"/>